<sequence length="128" mass="14610">MFTIGICDDRPLCRQLLEAFIHLYEQEKGVLFDIYQFGSGEELLEELNKQGMILDLLFLDNSMKKLTGLETAKQIRQSDSMSTCSIVFVTSADDYHEFMQVQPLQVVCKPGTQERIATILDKVLSKKV</sequence>
<dbReference type="SUPFAM" id="SSF52172">
    <property type="entry name" value="CheY-like"/>
    <property type="match status" value="1"/>
</dbReference>
<dbReference type="GO" id="GO:0000160">
    <property type="term" value="P:phosphorelay signal transduction system"/>
    <property type="evidence" value="ECO:0007669"/>
    <property type="project" value="InterPro"/>
</dbReference>
<comment type="function">
    <text evidence="3">May play the central regulatory role in sporulation. It may be an element of the effector pathway responsible for the activation of sporulation genes in response to nutritional stress. Spo0A may act in concert with spo0H (a sigma factor) to control the expression of some genes that are critical to the sporulation process.</text>
</comment>
<feature type="modified residue" description="4-aspartylphosphate" evidence="4">
    <location>
        <position position="60"/>
    </location>
</feature>
<dbReference type="Proteomes" id="UP000298460">
    <property type="component" value="Unassembled WGS sequence"/>
</dbReference>
<dbReference type="PANTHER" id="PTHR44591:SF3">
    <property type="entry name" value="RESPONSE REGULATORY DOMAIN-CONTAINING PROTEIN"/>
    <property type="match status" value="1"/>
</dbReference>
<dbReference type="AlphaFoldDB" id="A0A4Z0QWP8"/>
<evidence type="ECO:0000256" key="2">
    <source>
        <dbReference type="ARBA" id="ARBA00022553"/>
    </source>
</evidence>
<dbReference type="InterPro" id="IPR050595">
    <property type="entry name" value="Bact_response_regulator"/>
</dbReference>
<dbReference type="InterPro" id="IPR001789">
    <property type="entry name" value="Sig_transdc_resp-reg_receiver"/>
</dbReference>
<protein>
    <recommendedName>
        <fullName evidence="1">Stage 0 sporulation protein A homolog</fullName>
    </recommendedName>
</protein>
<keyword evidence="2 4" id="KW-0597">Phosphoprotein</keyword>
<evidence type="ECO:0000313" key="7">
    <source>
        <dbReference type="Proteomes" id="UP000298460"/>
    </source>
</evidence>
<evidence type="ECO:0000256" key="3">
    <source>
        <dbReference type="ARBA" id="ARBA00024867"/>
    </source>
</evidence>
<evidence type="ECO:0000313" key="6">
    <source>
        <dbReference type="EMBL" id="TGE35251.1"/>
    </source>
</evidence>
<accession>A0A4Z0QWP8</accession>
<organism evidence="6 7">
    <name type="scientific">Desulfosporosinus fructosivorans</name>
    <dbReference type="NCBI Taxonomy" id="2018669"/>
    <lineage>
        <taxon>Bacteria</taxon>
        <taxon>Bacillati</taxon>
        <taxon>Bacillota</taxon>
        <taxon>Clostridia</taxon>
        <taxon>Eubacteriales</taxon>
        <taxon>Desulfitobacteriaceae</taxon>
        <taxon>Desulfosporosinus</taxon>
    </lineage>
</organism>
<name>A0A4Z0QWP8_9FIRM</name>
<dbReference type="Pfam" id="PF00072">
    <property type="entry name" value="Response_reg"/>
    <property type="match status" value="1"/>
</dbReference>
<keyword evidence="7" id="KW-1185">Reference proteome</keyword>
<dbReference type="Gene3D" id="3.40.50.2300">
    <property type="match status" value="1"/>
</dbReference>
<evidence type="ECO:0000259" key="5">
    <source>
        <dbReference type="PROSITE" id="PS50110"/>
    </source>
</evidence>
<dbReference type="InterPro" id="IPR011006">
    <property type="entry name" value="CheY-like_superfamily"/>
</dbReference>
<comment type="caution">
    <text evidence="6">The sequence shown here is derived from an EMBL/GenBank/DDBJ whole genome shotgun (WGS) entry which is preliminary data.</text>
</comment>
<reference evidence="6 7" key="1">
    <citation type="submission" date="2019-03" db="EMBL/GenBank/DDBJ databases">
        <title>Draft Genome Sequence of Desulfosporosinus fructosivorans Strain 63.6F, Isolated from Marine Sediment in the Baltic Sea.</title>
        <authorList>
            <person name="Hausmann B."/>
            <person name="Vandieken V."/>
            <person name="Pjevac P."/>
            <person name="Schreck K."/>
            <person name="Herbold C.W."/>
            <person name="Loy A."/>
        </authorList>
    </citation>
    <scope>NUCLEOTIDE SEQUENCE [LARGE SCALE GENOMIC DNA]</scope>
    <source>
        <strain evidence="6 7">63.6F</strain>
    </source>
</reference>
<dbReference type="RefSeq" id="WP_135552229.1">
    <property type="nucleotide sequence ID" value="NZ_SPQQ01000017.1"/>
</dbReference>
<gene>
    <name evidence="6" type="ORF">E4K67_26355</name>
</gene>
<feature type="domain" description="Response regulatory" evidence="5">
    <location>
        <begin position="3"/>
        <end position="124"/>
    </location>
</feature>
<evidence type="ECO:0000256" key="4">
    <source>
        <dbReference type="PROSITE-ProRule" id="PRU00169"/>
    </source>
</evidence>
<dbReference type="OrthoDB" id="1839448at2"/>
<dbReference type="PROSITE" id="PS50110">
    <property type="entry name" value="RESPONSE_REGULATORY"/>
    <property type="match status" value="1"/>
</dbReference>
<dbReference type="SMART" id="SM00448">
    <property type="entry name" value="REC"/>
    <property type="match status" value="1"/>
</dbReference>
<proteinExistence type="predicted"/>
<dbReference type="EMBL" id="SPQQ01000017">
    <property type="protein sequence ID" value="TGE35251.1"/>
    <property type="molecule type" value="Genomic_DNA"/>
</dbReference>
<dbReference type="PANTHER" id="PTHR44591">
    <property type="entry name" value="STRESS RESPONSE REGULATOR PROTEIN 1"/>
    <property type="match status" value="1"/>
</dbReference>
<evidence type="ECO:0000256" key="1">
    <source>
        <dbReference type="ARBA" id="ARBA00018672"/>
    </source>
</evidence>